<dbReference type="CDD" id="cd11754">
    <property type="entry name" value="GH94N_CBP_like"/>
    <property type="match status" value="1"/>
</dbReference>
<dbReference type="SUPFAM" id="SSF48208">
    <property type="entry name" value="Six-hairpin glycosidases"/>
    <property type="match status" value="1"/>
</dbReference>
<dbReference type="InterPro" id="IPR033432">
    <property type="entry name" value="GH94_catalytic"/>
</dbReference>
<dbReference type="InterPro" id="IPR011013">
    <property type="entry name" value="Gal_mutarotase_sf_dom"/>
</dbReference>
<name>A0A173MZW4_CLOCL</name>
<dbReference type="InterPro" id="IPR008928">
    <property type="entry name" value="6-hairpin_glycosidase_sf"/>
</dbReference>
<dbReference type="Gene3D" id="1.20.890.20">
    <property type="entry name" value="mpn423 like domain"/>
    <property type="match status" value="1"/>
</dbReference>
<dbReference type="Pfam" id="PF06165">
    <property type="entry name" value="GH94_b-supersand"/>
    <property type="match status" value="1"/>
</dbReference>
<reference evidence="5" key="1">
    <citation type="submission" date="2009-04" db="EMBL/GenBank/DDBJ databases">
        <title>Clostridium cellulovorans cellulosomal and noncellulosomal genes.</title>
        <authorList>
            <person name="Tamaru Y."/>
        </authorList>
    </citation>
    <scope>NUCLEOTIDE SEQUENCE</scope>
</reference>
<dbReference type="PANTHER" id="PTHR37469">
    <property type="entry name" value="CELLOBIONIC ACID PHOSPHORYLASE-RELATED"/>
    <property type="match status" value="1"/>
</dbReference>
<dbReference type="InterPro" id="IPR037018">
    <property type="entry name" value="GH65_N"/>
</dbReference>
<dbReference type="OMA" id="YVYAQMI"/>
<evidence type="ECO:0000256" key="1">
    <source>
        <dbReference type="ARBA" id="ARBA00022676"/>
    </source>
</evidence>
<dbReference type="GO" id="GO:0016757">
    <property type="term" value="F:glycosyltransferase activity"/>
    <property type="evidence" value="ECO:0007669"/>
    <property type="project" value="UniProtKB-KW"/>
</dbReference>
<evidence type="ECO:0000256" key="2">
    <source>
        <dbReference type="ARBA" id="ARBA00022679"/>
    </source>
</evidence>
<feature type="domain" description="Glycosyl hydrolase 94 catalytic" evidence="4">
    <location>
        <begin position="307"/>
        <end position="734"/>
    </location>
</feature>
<dbReference type="SUPFAM" id="SSF74650">
    <property type="entry name" value="Galactose mutarotase-like"/>
    <property type="match status" value="1"/>
</dbReference>
<evidence type="ECO:0000259" key="3">
    <source>
        <dbReference type="Pfam" id="PF06165"/>
    </source>
</evidence>
<dbReference type="Gene3D" id="1.50.10.10">
    <property type="match status" value="1"/>
</dbReference>
<dbReference type="Gene3D" id="2.70.98.40">
    <property type="entry name" value="Glycoside hydrolase, family 65, N-terminal domain"/>
    <property type="match status" value="1"/>
</dbReference>
<feature type="domain" description="Glycosyl hydrolase 94 supersandwich" evidence="3">
    <location>
        <begin position="11"/>
        <end position="277"/>
    </location>
</feature>
<keyword evidence="2" id="KW-0808">Transferase</keyword>
<keyword evidence="1" id="KW-0328">Glycosyltransferase</keyword>
<proteinExistence type="predicted"/>
<dbReference type="InterPro" id="IPR010383">
    <property type="entry name" value="Glyco_hydrolase_94_b-supersand"/>
</dbReference>
<dbReference type="GO" id="GO:0030246">
    <property type="term" value="F:carbohydrate binding"/>
    <property type="evidence" value="ECO:0007669"/>
    <property type="project" value="InterPro"/>
</dbReference>
<dbReference type="GO" id="GO:0005975">
    <property type="term" value="P:carbohydrate metabolic process"/>
    <property type="evidence" value="ECO:0007669"/>
    <property type="project" value="InterPro"/>
</dbReference>
<organism evidence="5">
    <name type="scientific">Clostridium cellulovorans</name>
    <dbReference type="NCBI Taxonomy" id="1493"/>
    <lineage>
        <taxon>Bacteria</taxon>
        <taxon>Bacillati</taxon>
        <taxon>Bacillota</taxon>
        <taxon>Clostridia</taxon>
        <taxon>Eubacteriales</taxon>
        <taxon>Clostridiaceae</taxon>
        <taxon>Clostridium</taxon>
    </lineage>
</organism>
<sequence length="810" mass="90911">MKFGFFDDANREYVINTPKTPYPWINYLGSEEFFGIISNTSGGYCFYKDAKLRRLTRYRYNNVPIDNGGRYFYVNDGGDVWSHTWKPVKKELSAYECRHGLGYSKFTGERNGVKVSQLSFVPLGMNAEVHQIKVKNTSDTDKAVKLFSFIEFCLWDAGADGENFQRNFSTGEVEIQGSVIYHKTEYRERRNHYSFYSVNTEIAGFDTDRDSFIGLYNGFEAPDVVMAGESKNSVASGWAPVASHGINVELKAGEEKSYVFVLGYVENKDEEKWESKGVINKTKAKEMIEALADDAAVEKALAELKKYWDGLLSNYTLNSDDEKLNRMVNIWNPYQCMITFNMSRSASYFESGIGRGMGFRDSNQDLLGFVHQIPERARERIIDIASTQFEDGGCYHQYQPLTKKGNNDIGSGFNDDPLWLILGVTAYIKESGDMGILDEIVPFDNDLNNTATLMGHLKVSFDHVINNRGPHGLPLIGRADWNDCLNLNCFSATPGESFQTTENKEGGVAESVLIAGMFVFIGKEYVALCKEIGDLEEAARAQKHIDEMTEAVLTHGYDGEWFLRAYDFYGNKIGSNENEEGKIFIESQGFCVMGGIGVENGLAEKAMNSVIERLDTKYGIVLNNPAFTKYHLEMGEITSYPEGYKENAGIFCHNNPWIACAETVIGRGDRAFEVYRKIAPAYLEEISDIHKTEPYVYSQMVAGKDAVRFGEAKNSWLTGTAAWNFITISQWILGIKPDYQGLRIDPCIPKDWEGYSISRKFKGAQYDIVIKNPNKVCKGVASITVDGKAIEGNIVPTFEGGVHSVEVVMG</sequence>
<dbReference type="InterPro" id="IPR012341">
    <property type="entry name" value="6hp_glycosidase-like_sf"/>
</dbReference>
<dbReference type="SMART" id="SM01068">
    <property type="entry name" value="CBM_X"/>
    <property type="match status" value="1"/>
</dbReference>
<dbReference type="InterPro" id="IPR052047">
    <property type="entry name" value="GH94_Enzymes"/>
</dbReference>
<protein>
    <submittedName>
        <fullName evidence="5">Cellobiose phosphorylase</fullName>
    </submittedName>
</protein>
<dbReference type="AlphaFoldDB" id="A0A173MZW4"/>
<dbReference type="InterPro" id="IPR037825">
    <property type="entry name" value="GH94N_CBP"/>
</dbReference>
<dbReference type="PANTHER" id="PTHR37469:SF2">
    <property type="entry name" value="CELLOBIONIC ACID PHOSPHORYLASE"/>
    <property type="match status" value="1"/>
</dbReference>
<dbReference type="Gene3D" id="2.60.420.10">
    <property type="entry name" value="Maltose phosphorylase, domain 3"/>
    <property type="match status" value="1"/>
</dbReference>
<evidence type="ECO:0000259" key="4">
    <source>
        <dbReference type="Pfam" id="PF17167"/>
    </source>
</evidence>
<evidence type="ECO:0000313" key="5">
    <source>
        <dbReference type="EMBL" id="BAV13086.1"/>
    </source>
</evidence>
<dbReference type="Pfam" id="PF17167">
    <property type="entry name" value="Glyco_hydro_94"/>
    <property type="match status" value="1"/>
</dbReference>
<dbReference type="EMBL" id="AB499187">
    <property type="protein sequence ID" value="BAV13086.1"/>
    <property type="molecule type" value="Genomic_DNA"/>
</dbReference>
<accession>A0A173MZW4</accession>
<gene>
    <name evidence="5" type="primary">Cep36C</name>
</gene>